<dbReference type="Gene3D" id="1.10.10.60">
    <property type="entry name" value="Homeodomain-like"/>
    <property type="match status" value="1"/>
</dbReference>
<dbReference type="InterPro" id="IPR004111">
    <property type="entry name" value="Repressor_TetR_C"/>
</dbReference>
<accession>A0ABP5VFX5</accession>
<gene>
    <name evidence="6" type="ORF">GCM10010191_02620</name>
</gene>
<dbReference type="InterPro" id="IPR036271">
    <property type="entry name" value="Tet_transcr_reg_TetR-rel_C_sf"/>
</dbReference>
<protein>
    <submittedName>
        <fullName evidence="6">TetR/AcrR family transcriptional regulator</fullName>
    </submittedName>
</protein>
<evidence type="ECO:0000256" key="3">
    <source>
        <dbReference type="ARBA" id="ARBA00023163"/>
    </source>
</evidence>
<sequence length="263" mass="28400">MGAEDVAPELVRLWRLPAGSRMGRPAELDVERVVRAAVALADEGGLAKATLPKVAEALGYTTMSLYRHVGSKDELLSLMRDQALGPAPAPRADGLEWRAGLREWALAQAAIYWRHPWLVRLPISSPPRGPNEITWLDAGLRILRETGLDWPRKLGVIGLLAGQVRSACQQALDLADGRRDGGLDQHRAEQDYGRTMARLVDAVRCPEAAAMFASGLFEPPPVQETDEPIDADFTFGLDLILDGVATMMATKPAGDRGGGGARP</sequence>
<dbReference type="SUPFAM" id="SSF48498">
    <property type="entry name" value="Tetracyclin repressor-like, C-terminal domain"/>
    <property type="match status" value="1"/>
</dbReference>
<proteinExistence type="predicted"/>
<dbReference type="EMBL" id="BAAARW010000001">
    <property type="protein sequence ID" value="GAA2399239.1"/>
    <property type="molecule type" value="Genomic_DNA"/>
</dbReference>
<evidence type="ECO:0000256" key="2">
    <source>
        <dbReference type="ARBA" id="ARBA00023125"/>
    </source>
</evidence>
<dbReference type="Pfam" id="PF02909">
    <property type="entry name" value="TetR_C_1"/>
    <property type="match status" value="1"/>
</dbReference>
<evidence type="ECO:0000259" key="5">
    <source>
        <dbReference type="PROSITE" id="PS50977"/>
    </source>
</evidence>
<dbReference type="SUPFAM" id="SSF46689">
    <property type="entry name" value="Homeodomain-like"/>
    <property type="match status" value="1"/>
</dbReference>
<keyword evidence="7" id="KW-1185">Reference proteome</keyword>
<reference evidence="7" key="1">
    <citation type="journal article" date="2019" name="Int. J. Syst. Evol. Microbiol.">
        <title>The Global Catalogue of Microorganisms (GCM) 10K type strain sequencing project: providing services to taxonomists for standard genome sequencing and annotation.</title>
        <authorList>
            <consortium name="The Broad Institute Genomics Platform"/>
            <consortium name="The Broad Institute Genome Sequencing Center for Infectious Disease"/>
            <person name="Wu L."/>
            <person name="Ma J."/>
        </authorList>
    </citation>
    <scope>NUCLEOTIDE SEQUENCE [LARGE SCALE GENOMIC DNA]</scope>
    <source>
        <strain evidence="7">JCM 3325</strain>
    </source>
</reference>
<keyword evidence="2 4" id="KW-0238">DNA-binding</keyword>
<name>A0ABP5VFX5_9ACTN</name>
<keyword evidence="1" id="KW-0805">Transcription regulation</keyword>
<dbReference type="InterPro" id="IPR001647">
    <property type="entry name" value="HTH_TetR"/>
</dbReference>
<evidence type="ECO:0000256" key="4">
    <source>
        <dbReference type="PROSITE-ProRule" id="PRU00335"/>
    </source>
</evidence>
<dbReference type="PRINTS" id="PR00455">
    <property type="entry name" value="HTHTETR"/>
</dbReference>
<feature type="DNA-binding region" description="H-T-H motif" evidence="4">
    <location>
        <begin position="50"/>
        <end position="69"/>
    </location>
</feature>
<keyword evidence="3" id="KW-0804">Transcription</keyword>
<comment type="caution">
    <text evidence="6">The sequence shown here is derived from an EMBL/GenBank/DDBJ whole genome shotgun (WGS) entry which is preliminary data.</text>
</comment>
<organism evidence="6 7">
    <name type="scientific">Actinomadura vinacea</name>
    <dbReference type="NCBI Taxonomy" id="115336"/>
    <lineage>
        <taxon>Bacteria</taxon>
        <taxon>Bacillati</taxon>
        <taxon>Actinomycetota</taxon>
        <taxon>Actinomycetes</taxon>
        <taxon>Streptosporangiales</taxon>
        <taxon>Thermomonosporaceae</taxon>
        <taxon>Actinomadura</taxon>
    </lineage>
</organism>
<dbReference type="InterPro" id="IPR050109">
    <property type="entry name" value="HTH-type_TetR-like_transc_reg"/>
</dbReference>
<feature type="domain" description="HTH tetR-type" evidence="5">
    <location>
        <begin position="27"/>
        <end position="87"/>
    </location>
</feature>
<evidence type="ECO:0000313" key="6">
    <source>
        <dbReference type="EMBL" id="GAA2399239.1"/>
    </source>
</evidence>
<dbReference type="PROSITE" id="PS50977">
    <property type="entry name" value="HTH_TETR_2"/>
    <property type="match status" value="1"/>
</dbReference>
<dbReference type="Pfam" id="PF00440">
    <property type="entry name" value="TetR_N"/>
    <property type="match status" value="1"/>
</dbReference>
<dbReference type="InterPro" id="IPR009057">
    <property type="entry name" value="Homeodomain-like_sf"/>
</dbReference>
<dbReference type="Gene3D" id="1.10.357.10">
    <property type="entry name" value="Tetracycline Repressor, domain 2"/>
    <property type="match status" value="1"/>
</dbReference>
<dbReference type="PANTHER" id="PTHR30055:SF151">
    <property type="entry name" value="TRANSCRIPTIONAL REGULATORY PROTEIN"/>
    <property type="match status" value="1"/>
</dbReference>
<dbReference type="Proteomes" id="UP001501231">
    <property type="component" value="Unassembled WGS sequence"/>
</dbReference>
<evidence type="ECO:0000313" key="7">
    <source>
        <dbReference type="Proteomes" id="UP001501231"/>
    </source>
</evidence>
<dbReference type="RefSeq" id="WP_344586388.1">
    <property type="nucleotide sequence ID" value="NZ_BAAARW010000001.1"/>
</dbReference>
<evidence type="ECO:0000256" key="1">
    <source>
        <dbReference type="ARBA" id="ARBA00023015"/>
    </source>
</evidence>
<dbReference type="PANTHER" id="PTHR30055">
    <property type="entry name" value="HTH-TYPE TRANSCRIPTIONAL REGULATOR RUTR"/>
    <property type="match status" value="1"/>
</dbReference>